<dbReference type="NCBIfam" id="TIGR00281">
    <property type="entry name" value="SMC-Scp complex subunit ScpB"/>
    <property type="match status" value="1"/>
</dbReference>
<dbReference type="RefSeq" id="WP_048095128.1">
    <property type="nucleotide sequence ID" value="NZ_CP011267.1"/>
</dbReference>
<dbReference type="AlphaFoldDB" id="A0A0F7IDR5"/>
<organism evidence="5 6">
    <name type="scientific">Geoglobus ahangari</name>
    <dbReference type="NCBI Taxonomy" id="113653"/>
    <lineage>
        <taxon>Archaea</taxon>
        <taxon>Methanobacteriati</taxon>
        <taxon>Methanobacteriota</taxon>
        <taxon>Archaeoglobi</taxon>
        <taxon>Archaeoglobales</taxon>
        <taxon>Archaeoglobaceae</taxon>
        <taxon>Geoglobus</taxon>
    </lineage>
</organism>
<dbReference type="InParanoid" id="A0A0F7IDR5"/>
<dbReference type="PANTHER" id="PTHR34298:SF2">
    <property type="entry name" value="SEGREGATION AND CONDENSATION PROTEIN B"/>
    <property type="match status" value="1"/>
</dbReference>
<evidence type="ECO:0000256" key="4">
    <source>
        <dbReference type="ARBA" id="ARBA00023306"/>
    </source>
</evidence>
<keyword evidence="3" id="KW-0159">Chromosome partition</keyword>
<dbReference type="HOGENOM" id="CLU_045647_5_4_2"/>
<dbReference type="PANTHER" id="PTHR34298">
    <property type="entry name" value="SEGREGATION AND CONDENSATION PROTEIN B"/>
    <property type="match status" value="1"/>
</dbReference>
<evidence type="ECO:0000256" key="1">
    <source>
        <dbReference type="ARBA" id="ARBA00022490"/>
    </source>
</evidence>
<dbReference type="GO" id="GO:0051304">
    <property type="term" value="P:chromosome separation"/>
    <property type="evidence" value="ECO:0007669"/>
    <property type="project" value="InterPro"/>
</dbReference>
<dbReference type="InterPro" id="IPR005234">
    <property type="entry name" value="ScpB_csome_segregation"/>
</dbReference>
<keyword evidence="4" id="KW-0131">Cell cycle</keyword>
<accession>A0A0F7IDR5</accession>
<dbReference type="Proteomes" id="UP000034723">
    <property type="component" value="Chromosome"/>
</dbReference>
<sequence>MKEKVEAILFVSSEPISATKIAKIIGAGVKDVEETIEELSREYASRETSIEIVKLGKKYLMRVKPEYSEVVRAFTEKDMERGVLRTLAIIAVKQPIKLSDLARIRGNRCYEHVKKLKEMGFISEEKKGRATILRTTKNFAIYFGLKSSDPEEIKETLLRIVKKDRKLEEYFGKI</sequence>
<dbReference type="GO" id="GO:0051301">
    <property type="term" value="P:cell division"/>
    <property type="evidence" value="ECO:0007669"/>
    <property type="project" value="UniProtKB-KW"/>
</dbReference>
<evidence type="ECO:0000256" key="2">
    <source>
        <dbReference type="ARBA" id="ARBA00022618"/>
    </source>
</evidence>
<dbReference type="SUPFAM" id="SSF46785">
    <property type="entry name" value="Winged helix' DNA-binding domain"/>
    <property type="match status" value="2"/>
</dbReference>
<evidence type="ECO:0000313" key="5">
    <source>
        <dbReference type="EMBL" id="AKG91620.1"/>
    </source>
</evidence>
<keyword evidence="2" id="KW-0132">Cell division</keyword>
<evidence type="ECO:0000313" key="6">
    <source>
        <dbReference type="Proteomes" id="UP000034723"/>
    </source>
</evidence>
<dbReference type="GeneID" id="24803634"/>
<dbReference type="STRING" id="113653.GAH_01060"/>
<protein>
    <submittedName>
        <fullName evidence="5">Segregation and condensation protein B</fullName>
    </submittedName>
</protein>
<dbReference type="InterPro" id="IPR036390">
    <property type="entry name" value="WH_DNA-bd_sf"/>
</dbReference>
<proteinExistence type="predicted"/>
<dbReference type="OrthoDB" id="8628at2157"/>
<dbReference type="KEGG" id="gah:GAH_01060"/>
<evidence type="ECO:0000256" key="3">
    <source>
        <dbReference type="ARBA" id="ARBA00022829"/>
    </source>
</evidence>
<dbReference type="EMBL" id="CP011267">
    <property type="protein sequence ID" value="AKG91620.1"/>
    <property type="molecule type" value="Genomic_DNA"/>
</dbReference>
<dbReference type="InterPro" id="IPR036388">
    <property type="entry name" value="WH-like_DNA-bd_sf"/>
</dbReference>
<dbReference type="PIRSF" id="PIRSF019345">
    <property type="entry name" value="ScpB"/>
    <property type="match status" value="1"/>
</dbReference>
<reference evidence="5 6" key="1">
    <citation type="submission" date="2015-04" db="EMBL/GenBank/DDBJ databases">
        <title>The complete genome sequence of the hyperthermophilic, obligate iron-reducing archaeon Geoglobus ahangari strain 234T.</title>
        <authorList>
            <person name="Manzella M.P."/>
            <person name="Holmes D.E."/>
            <person name="Rocheleau J.M."/>
            <person name="Chung A."/>
            <person name="Reguera G."/>
            <person name="Kashefi K."/>
        </authorList>
    </citation>
    <scope>NUCLEOTIDE SEQUENCE [LARGE SCALE GENOMIC DNA]</scope>
    <source>
        <strain evidence="5 6">234</strain>
    </source>
</reference>
<gene>
    <name evidence="5" type="ORF">GAH_01060</name>
</gene>
<dbReference type="Gene3D" id="1.10.10.10">
    <property type="entry name" value="Winged helix-like DNA-binding domain superfamily/Winged helix DNA-binding domain"/>
    <property type="match status" value="2"/>
</dbReference>
<dbReference type="Pfam" id="PF04079">
    <property type="entry name" value="SMC_ScpB"/>
    <property type="match status" value="1"/>
</dbReference>
<keyword evidence="1" id="KW-0963">Cytoplasm</keyword>
<keyword evidence="6" id="KW-1185">Reference proteome</keyword>
<name>A0A0F7IDR5_9EURY</name>